<comment type="caution">
    <text evidence="3">Lacks conserved residue(s) required for the propagation of feature annotation.</text>
</comment>
<evidence type="ECO:0000313" key="7">
    <source>
        <dbReference type="EnsemblMetazoa" id="ACOM029960-PA.1"/>
    </source>
</evidence>
<feature type="domain" description="CUB" evidence="6">
    <location>
        <begin position="82"/>
        <end position="189"/>
    </location>
</feature>
<dbReference type="Gene3D" id="2.60.120.290">
    <property type="entry name" value="Spermadhesin, CUB domain"/>
    <property type="match status" value="1"/>
</dbReference>
<evidence type="ECO:0000256" key="2">
    <source>
        <dbReference type="ARBA" id="ARBA00023157"/>
    </source>
</evidence>
<reference evidence="7" key="1">
    <citation type="submission" date="2022-08" db="UniProtKB">
        <authorList>
            <consortium name="EnsemblMetazoa"/>
        </authorList>
    </citation>
    <scope>IDENTIFICATION</scope>
</reference>
<dbReference type="EnsemblMetazoa" id="ACOM029960-RA">
    <property type="protein sequence ID" value="ACOM029960-PA.1"/>
    <property type="gene ID" value="ACOM029960"/>
</dbReference>
<evidence type="ECO:0000256" key="4">
    <source>
        <dbReference type="SAM" id="MobiDB-lite"/>
    </source>
</evidence>
<feature type="chain" id="PRO_5036456913" description="CUB domain-containing protein" evidence="5">
    <location>
        <begin position="25"/>
        <end position="816"/>
    </location>
</feature>
<dbReference type="VEuPathDB" id="VectorBase:ACON2_030399"/>
<dbReference type="SUPFAM" id="SSF49854">
    <property type="entry name" value="Spermadhesin, CUB domain"/>
    <property type="match status" value="1"/>
</dbReference>
<proteinExistence type="predicted"/>
<dbReference type="PROSITE" id="PS01180">
    <property type="entry name" value="CUB"/>
    <property type="match status" value="1"/>
</dbReference>
<keyword evidence="1" id="KW-0677">Repeat</keyword>
<organism evidence="7">
    <name type="scientific">Anopheles coluzzii</name>
    <name type="common">African malaria mosquito</name>
    <dbReference type="NCBI Taxonomy" id="1518534"/>
    <lineage>
        <taxon>Eukaryota</taxon>
        <taxon>Metazoa</taxon>
        <taxon>Ecdysozoa</taxon>
        <taxon>Arthropoda</taxon>
        <taxon>Hexapoda</taxon>
        <taxon>Insecta</taxon>
        <taxon>Pterygota</taxon>
        <taxon>Neoptera</taxon>
        <taxon>Endopterygota</taxon>
        <taxon>Diptera</taxon>
        <taxon>Nematocera</taxon>
        <taxon>Culicoidea</taxon>
        <taxon>Culicidae</taxon>
        <taxon>Anophelinae</taxon>
        <taxon>Anopheles</taxon>
    </lineage>
</organism>
<feature type="compositionally biased region" description="Basic and acidic residues" evidence="4">
    <location>
        <begin position="224"/>
        <end position="237"/>
    </location>
</feature>
<dbReference type="SMART" id="SM00042">
    <property type="entry name" value="CUB"/>
    <property type="match status" value="1"/>
</dbReference>
<dbReference type="Pfam" id="PF00431">
    <property type="entry name" value="CUB"/>
    <property type="match status" value="1"/>
</dbReference>
<feature type="region of interest" description="Disordered" evidence="4">
    <location>
        <begin position="215"/>
        <end position="255"/>
    </location>
</feature>
<feature type="signal peptide" evidence="5">
    <location>
        <begin position="1"/>
        <end position="24"/>
    </location>
</feature>
<evidence type="ECO:0000256" key="3">
    <source>
        <dbReference type="PROSITE-ProRule" id="PRU00059"/>
    </source>
</evidence>
<evidence type="ECO:0000256" key="5">
    <source>
        <dbReference type="SAM" id="SignalP"/>
    </source>
</evidence>
<feature type="compositionally biased region" description="Polar residues" evidence="4">
    <location>
        <begin position="318"/>
        <end position="333"/>
    </location>
</feature>
<accession>A0A8W7PDK8</accession>
<keyword evidence="2" id="KW-1015">Disulfide bond</keyword>
<sequence length="816" mass="91209">MAKLIANSIIKFTLRLSLLQLAIASSGAVVTVTGEDVQNERPPTEAYFRMINDYEDVHAAQKLQDRSDAFALSSDRRSVVECGGVYKRLQSEIRSPGFPADYQGHLHCEYTFKSPFVCSNQYHFQFLEFSLEPSRNCSKDRLVIGEEEVLCGTVIGSKLYDAPGGVLRVKFVTDGWGSGRGFRLLVTRQPCSEDNEAAESSTAYTVYTTIQVADETESSGEDSATERPESVSNDVKHVSSRQDIPPEFNPGGNGYLPPYNHQLQDVLQHLVNLSHSTRNILPITQDIQRFREVRKAPHHSELQLHLGTHQSGKRNHDLNSPNQRRNALQQASSPKIKFHSSLDSALRAAGTLSTSADSTSPDCVVQVQRHSPLTCRLVISFKFFLFGNDQYPGCAGGFVEIDGQRICGCRTGQVYRTADFGPYPSKPIRIYSRAGRFPTVQGFVLDVYQEECPQRFPLKRSDGTDRERMVERPVRNRPSFEMARAEGRQLAAAVPVHTVQTTNTTQQQITHHYYWYNLDEAEPIKRPQDVPNVAVQESQQQPAALHQRPVGLWPHSQKIVPLPPATPAAGPNRCLYSTLDWLRLKLDWLWIFKPSMSPRIPASRTVHSSPCLCLLISISSIEMTRGNACPVRDEDKIVHGTGIAPVVPSGPFATVRRELLRPHSTAITQRSILLAKAFLVVLGIVIVFQRGVAAIGCVISVDLCASHRARLAGRILDVDNRQRSLGQFRQQLHQQIRFDFDVLLLLDALQLLPDQIDAFHHAPGRLGVVVSLTIHTALSADIDCRKGTLECWQRSDTKRFRRPLIHVPTMMATGCR</sequence>
<protein>
    <recommendedName>
        <fullName evidence="6">CUB domain-containing protein</fullName>
    </recommendedName>
</protein>
<name>A0A8W7PDK8_ANOCL</name>
<dbReference type="InterPro" id="IPR035914">
    <property type="entry name" value="Sperma_CUB_dom_sf"/>
</dbReference>
<dbReference type="PANTHER" id="PTHR24251">
    <property type="entry name" value="OVOCHYMASE-RELATED"/>
    <property type="match status" value="1"/>
</dbReference>
<dbReference type="AlphaFoldDB" id="A0A8W7PDK8"/>
<dbReference type="CDD" id="cd00041">
    <property type="entry name" value="CUB"/>
    <property type="match status" value="1"/>
</dbReference>
<dbReference type="Proteomes" id="UP000075882">
    <property type="component" value="Unassembled WGS sequence"/>
</dbReference>
<feature type="region of interest" description="Disordered" evidence="4">
    <location>
        <begin position="304"/>
        <end position="335"/>
    </location>
</feature>
<dbReference type="InterPro" id="IPR000859">
    <property type="entry name" value="CUB_dom"/>
</dbReference>
<evidence type="ECO:0000259" key="6">
    <source>
        <dbReference type="PROSITE" id="PS01180"/>
    </source>
</evidence>
<evidence type="ECO:0000256" key="1">
    <source>
        <dbReference type="ARBA" id="ARBA00022737"/>
    </source>
</evidence>
<keyword evidence="5" id="KW-0732">Signal</keyword>